<evidence type="ECO:0000313" key="3">
    <source>
        <dbReference type="Proteomes" id="UP000317894"/>
    </source>
</evidence>
<name>A0A552UA17_9SPHN</name>
<evidence type="ECO:0008006" key="4">
    <source>
        <dbReference type="Google" id="ProtNLM"/>
    </source>
</evidence>
<dbReference type="RefSeq" id="WP_144335208.1">
    <property type="nucleotide sequence ID" value="NZ_VJWA01000002.1"/>
</dbReference>
<comment type="caution">
    <text evidence="2">The sequence shown here is derived from an EMBL/GenBank/DDBJ whole genome shotgun (WGS) entry which is preliminary data.</text>
</comment>
<proteinExistence type="predicted"/>
<dbReference type="Proteomes" id="UP000317894">
    <property type="component" value="Unassembled WGS sequence"/>
</dbReference>
<organism evidence="2 3">
    <name type="scientific">Glacieibacterium frigidum</name>
    <dbReference type="NCBI Taxonomy" id="2593303"/>
    <lineage>
        <taxon>Bacteria</taxon>
        <taxon>Pseudomonadati</taxon>
        <taxon>Pseudomonadota</taxon>
        <taxon>Alphaproteobacteria</taxon>
        <taxon>Sphingomonadales</taxon>
        <taxon>Sphingosinicellaceae</taxon>
        <taxon>Glacieibacterium</taxon>
    </lineage>
</organism>
<feature type="signal peptide" evidence="1">
    <location>
        <begin position="1"/>
        <end position="17"/>
    </location>
</feature>
<dbReference type="EMBL" id="VJWA01000002">
    <property type="protein sequence ID" value="TRW15039.1"/>
    <property type="molecule type" value="Genomic_DNA"/>
</dbReference>
<feature type="chain" id="PRO_5021951646" description="Aspartyl protease" evidence="1">
    <location>
        <begin position="18"/>
        <end position="304"/>
    </location>
</feature>
<dbReference type="AlphaFoldDB" id="A0A552UA17"/>
<keyword evidence="3" id="KW-1185">Reference proteome</keyword>
<gene>
    <name evidence="2" type="ORF">FMM06_15415</name>
</gene>
<keyword evidence="1" id="KW-0732">Signal</keyword>
<accession>A0A552UA17</accession>
<evidence type="ECO:0000313" key="2">
    <source>
        <dbReference type="EMBL" id="TRW15039.1"/>
    </source>
</evidence>
<protein>
    <recommendedName>
        <fullName evidence="4">Aspartyl protease</fullName>
    </recommendedName>
</protein>
<reference evidence="2 3" key="1">
    <citation type="submission" date="2019-07" db="EMBL/GenBank/DDBJ databases">
        <title>Novel species isolated from glacier.</title>
        <authorList>
            <person name="Liu Q."/>
            <person name="Xin Y.-H."/>
        </authorList>
    </citation>
    <scope>NUCLEOTIDE SEQUENCE [LARGE SCALE GENOMIC DNA]</scope>
    <source>
        <strain evidence="2 3">LB1R16</strain>
    </source>
</reference>
<dbReference type="OrthoDB" id="8478659at2"/>
<evidence type="ECO:0000256" key="1">
    <source>
        <dbReference type="SAM" id="SignalP"/>
    </source>
</evidence>
<sequence>MIRAAALALLIATPLAAKPVPLVTLDWPRDAQPRTTATIKGKTLPVRVALGFDNALLLNLGPAQAANLKAFPIIGKQTVRNPLIPGGEAVARGNMYGVGLAGARPQNVPTVWIDKAIAADADGIVSALSFDAERVVLQRAGNGTVTTLNRKGRGEAAVEANVAGTELSVALDLVSPETVMSATAADALVRAGVLKRGGQVGAWTPFPNVRLPFERLVPAPGARLLGLPLSRPAARISEARAKELDAAARAGTSTAQDDADTLTVTATKRRRGTAWVLIGRDVLDRCSRIELDRPGKRWLLTCDF</sequence>